<sequence length="42" mass="4550">MLSVWPRRGGAGHPVRCEVIGDEPVDGVVASDHYGVLADLRY</sequence>
<evidence type="ECO:0008006" key="3">
    <source>
        <dbReference type="Google" id="ProtNLM"/>
    </source>
</evidence>
<gene>
    <name evidence="1" type="ORF">GCM10017559_21140</name>
</gene>
<keyword evidence="2" id="KW-1185">Reference proteome</keyword>
<dbReference type="EMBL" id="BAAAWD010000006">
    <property type="protein sequence ID" value="GAA3000027.1"/>
    <property type="molecule type" value="Genomic_DNA"/>
</dbReference>
<proteinExistence type="predicted"/>
<comment type="caution">
    <text evidence="1">The sequence shown here is derived from an EMBL/GenBank/DDBJ whole genome shotgun (WGS) entry which is preliminary data.</text>
</comment>
<reference evidence="2" key="1">
    <citation type="journal article" date="2019" name="Int. J. Syst. Evol. Microbiol.">
        <title>The Global Catalogue of Microorganisms (GCM) 10K type strain sequencing project: providing services to taxonomists for standard genome sequencing and annotation.</title>
        <authorList>
            <consortium name="The Broad Institute Genomics Platform"/>
            <consortium name="The Broad Institute Genome Sequencing Center for Infectious Disease"/>
            <person name="Wu L."/>
            <person name="Ma J."/>
        </authorList>
    </citation>
    <scope>NUCLEOTIDE SEQUENCE [LARGE SCALE GENOMIC DNA]</scope>
    <source>
        <strain evidence="2">JCM 3106</strain>
    </source>
</reference>
<evidence type="ECO:0000313" key="2">
    <source>
        <dbReference type="Proteomes" id="UP001499930"/>
    </source>
</evidence>
<dbReference type="RefSeq" id="WP_344891865.1">
    <property type="nucleotide sequence ID" value="NZ_BAAAWD010000006.1"/>
</dbReference>
<organism evidence="1 2">
    <name type="scientific">Streptosporangium longisporum</name>
    <dbReference type="NCBI Taxonomy" id="46187"/>
    <lineage>
        <taxon>Bacteria</taxon>
        <taxon>Bacillati</taxon>
        <taxon>Actinomycetota</taxon>
        <taxon>Actinomycetes</taxon>
        <taxon>Streptosporangiales</taxon>
        <taxon>Streptosporangiaceae</taxon>
        <taxon>Streptosporangium</taxon>
    </lineage>
</organism>
<accession>A0ABP6KF37</accession>
<protein>
    <recommendedName>
        <fullName evidence="3">Endonuclease</fullName>
    </recommendedName>
</protein>
<dbReference type="Proteomes" id="UP001499930">
    <property type="component" value="Unassembled WGS sequence"/>
</dbReference>
<name>A0ABP6KF37_9ACTN</name>
<evidence type="ECO:0000313" key="1">
    <source>
        <dbReference type="EMBL" id="GAA3000027.1"/>
    </source>
</evidence>